<sequence>MFPDKRPETPAEVLAWNMTRHGYGASYERMKALLVDFTDDQLEILAYQMYRTAEKTGMDAFDTYQPVEG</sequence>
<dbReference type="GeneID" id="19525939"/>
<keyword evidence="2" id="KW-1185">Reference proteome</keyword>
<evidence type="ECO:0000313" key="2">
    <source>
        <dbReference type="Proteomes" id="UP000026906"/>
    </source>
</evidence>
<accession>A0A024B343</accession>
<proteinExistence type="predicted"/>
<dbReference type="EMBL" id="KJ489401">
    <property type="protein sequence ID" value="AHZ10812.1"/>
    <property type="molecule type" value="Genomic_DNA"/>
</dbReference>
<reference evidence="2" key="1">
    <citation type="submission" date="2014-09" db="EMBL/GenBank/DDBJ databases">
        <authorList>
            <person name="Sauder A.B."/>
            <person name="McKenzie Q.R."/>
            <person name="Temple L.M."/>
            <person name="Alexis B.K."/>
            <person name="Al-Atrache Z."/>
            <person name="Lewis L.O."/>
            <person name="Loesser-Casey K.E."/>
            <person name="Mitchell K.J."/>
        </authorList>
    </citation>
    <scope>NUCLEOTIDE SEQUENCE [LARGE SCALE GENOMIC DNA]</scope>
</reference>
<dbReference type="KEGG" id="vg:19525939"/>
<name>A0A024B343_9CAUD</name>
<organism evidence="1 2">
    <name type="scientific">Bacillus phage Megatron</name>
    <dbReference type="NCBI Taxonomy" id="1486661"/>
    <lineage>
        <taxon>Viruses</taxon>
        <taxon>Duplodnaviria</taxon>
        <taxon>Heunggongvirae</taxon>
        <taxon>Uroviricota</taxon>
        <taxon>Caudoviricetes</taxon>
        <taxon>Herelleviridae</taxon>
        <taxon>Bastillevirinae</taxon>
        <taxon>Wphvirus</taxon>
        <taxon>Wphvirus megatron</taxon>
    </lineage>
</organism>
<dbReference type="Proteomes" id="UP000026906">
    <property type="component" value="Segment"/>
</dbReference>
<dbReference type="RefSeq" id="YP_009036301.1">
    <property type="nucleotide sequence ID" value="NC_024211.1"/>
</dbReference>
<evidence type="ECO:0000313" key="1">
    <source>
        <dbReference type="EMBL" id="AHZ10812.1"/>
    </source>
</evidence>
<protein>
    <submittedName>
        <fullName evidence="1">Uncharacterized protein</fullName>
    </submittedName>
</protein>